<proteinExistence type="predicted"/>
<keyword evidence="2" id="KW-0238">DNA-binding</keyword>
<name>A0ABY4X3V6_9SPHN</name>
<dbReference type="EMBL" id="CP084930">
    <property type="protein sequence ID" value="USI71572.1"/>
    <property type="molecule type" value="Genomic_DNA"/>
</dbReference>
<organism evidence="5 6">
    <name type="scientific">Sphingomonas morindae</name>
    <dbReference type="NCBI Taxonomy" id="1541170"/>
    <lineage>
        <taxon>Bacteria</taxon>
        <taxon>Pseudomonadati</taxon>
        <taxon>Pseudomonadota</taxon>
        <taxon>Alphaproteobacteria</taxon>
        <taxon>Sphingomonadales</taxon>
        <taxon>Sphingomonadaceae</taxon>
        <taxon>Sphingomonas</taxon>
    </lineage>
</organism>
<accession>A0ABY4X3V6</accession>
<keyword evidence="3" id="KW-0804">Transcription</keyword>
<evidence type="ECO:0000256" key="2">
    <source>
        <dbReference type="ARBA" id="ARBA00023125"/>
    </source>
</evidence>
<dbReference type="PANTHER" id="PTHR33204:SF18">
    <property type="entry name" value="TRANSCRIPTIONAL REGULATORY PROTEIN"/>
    <property type="match status" value="1"/>
</dbReference>
<dbReference type="InterPro" id="IPR002577">
    <property type="entry name" value="HTH_HxlR"/>
</dbReference>
<evidence type="ECO:0000259" key="4">
    <source>
        <dbReference type="PROSITE" id="PS51118"/>
    </source>
</evidence>
<dbReference type="Gene3D" id="1.10.10.10">
    <property type="entry name" value="Winged helix-like DNA-binding domain superfamily/Winged helix DNA-binding domain"/>
    <property type="match status" value="1"/>
</dbReference>
<reference evidence="5" key="1">
    <citation type="journal article" date="2022" name="Toxins">
        <title>Genomic Analysis of Sphingopyxis sp. USTB-05 for Biodegrading Cyanobacterial Hepatotoxins.</title>
        <authorList>
            <person name="Liu C."/>
            <person name="Xu Q."/>
            <person name="Zhao Z."/>
            <person name="Zhang H."/>
            <person name="Liu X."/>
            <person name="Yin C."/>
            <person name="Liu Y."/>
            <person name="Yan H."/>
        </authorList>
    </citation>
    <scope>NUCLEOTIDE SEQUENCE</scope>
    <source>
        <strain evidence="5">NBD5</strain>
    </source>
</reference>
<dbReference type="InterPro" id="IPR036388">
    <property type="entry name" value="WH-like_DNA-bd_sf"/>
</dbReference>
<evidence type="ECO:0000256" key="3">
    <source>
        <dbReference type="ARBA" id="ARBA00023163"/>
    </source>
</evidence>
<evidence type="ECO:0000313" key="5">
    <source>
        <dbReference type="EMBL" id="USI71572.1"/>
    </source>
</evidence>
<gene>
    <name evidence="5" type="ORF">LHA26_09495</name>
</gene>
<protein>
    <submittedName>
        <fullName evidence="5">Helix-turn-helix transcriptional regulator</fullName>
    </submittedName>
</protein>
<dbReference type="PROSITE" id="PS51118">
    <property type="entry name" value="HTH_HXLR"/>
    <property type="match status" value="1"/>
</dbReference>
<dbReference type="Pfam" id="PF01638">
    <property type="entry name" value="HxlR"/>
    <property type="match status" value="1"/>
</dbReference>
<dbReference type="InterPro" id="IPR036390">
    <property type="entry name" value="WH_DNA-bd_sf"/>
</dbReference>
<dbReference type="PANTHER" id="PTHR33204">
    <property type="entry name" value="TRANSCRIPTIONAL REGULATOR, MARR FAMILY"/>
    <property type="match status" value="1"/>
</dbReference>
<dbReference type="RefSeq" id="WP_252165385.1">
    <property type="nucleotide sequence ID" value="NZ_CP084930.1"/>
</dbReference>
<keyword evidence="1" id="KW-0805">Transcription regulation</keyword>
<keyword evidence="6" id="KW-1185">Reference proteome</keyword>
<feature type="domain" description="HTH hxlR-type" evidence="4">
    <location>
        <begin position="15"/>
        <end position="112"/>
    </location>
</feature>
<evidence type="ECO:0000313" key="6">
    <source>
        <dbReference type="Proteomes" id="UP001056937"/>
    </source>
</evidence>
<dbReference type="Proteomes" id="UP001056937">
    <property type="component" value="Chromosome 1"/>
</dbReference>
<evidence type="ECO:0000256" key="1">
    <source>
        <dbReference type="ARBA" id="ARBA00023015"/>
    </source>
</evidence>
<sequence>MSEKMRSKGFDGMACSIAEVMGAVNDRWGLLVMRDLLLGLTRFDDLRRSSGVTNATLSDRLKGLEASGLVERRQYQTRPARYEYVPTEKGQDLAMLMLALVQVGDKWRRRQGQGVPLRFVDAGSSHVLRLATIDADTGAILTAPKIAVEAGPGADEIMGWRIARGREGRTG</sequence>
<dbReference type="SUPFAM" id="SSF46785">
    <property type="entry name" value="Winged helix' DNA-binding domain"/>
    <property type="match status" value="1"/>
</dbReference>